<organism evidence="1">
    <name type="scientific">Bacteriophage sp</name>
    <dbReference type="NCBI Taxonomy" id="38018"/>
    <lineage>
        <taxon>Viruses</taxon>
    </lineage>
</organism>
<name>A0A8D9UHV5_9VIRU</name>
<sequence length="71" mass="8301">MEVLESKTVVPFTPEEFAERAQEIVNLCQGDATLLNGWGHRAMDSLMEDVLWSLGFDKRIEIFDQLRRVRY</sequence>
<accession>A0A8D9UHV5</accession>
<dbReference type="EMBL" id="BK029940">
    <property type="protein sequence ID" value="DAD55915.1"/>
    <property type="molecule type" value="Genomic_DNA"/>
</dbReference>
<reference evidence="1" key="1">
    <citation type="journal article" date="2021" name="Proc. Natl. Acad. Sci. U.S.A.">
        <title>A Catalog of Tens of Thousands of Viruses from Human Metagenomes Reveals Hidden Associations with Chronic Diseases.</title>
        <authorList>
            <person name="Tisza M.J."/>
            <person name="Buck C.B."/>
        </authorList>
    </citation>
    <scope>NUCLEOTIDE SEQUENCE</scope>
    <source>
        <strain evidence="1">CtOZu12</strain>
    </source>
</reference>
<protein>
    <submittedName>
        <fullName evidence="1">Uncharacterized protein</fullName>
    </submittedName>
</protein>
<proteinExistence type="predicted"/>
<evidence type="ECO:0000313" key="1">
    <source>
        <dbReference type="EMBL" id="DAD55915.1"/>
    </source>
</evidence>